<evidence type="ECO:0000313" key="2">
    <source>
        <dbReference type="Proteomes" id="UP000887540"/>
    </source>
</evidence>
<feature type="compositionally biased region" description="Basic and acidic residues" evidence="1">
    <location>
        <begin position="67"/>
        <end position="76"/>
    </location>
</feature>
<feature type="compositionally biased region" description="Polar residues" evidence="1">
    <location>
        <begin position="77"/>
        <end position="86"/>
    </location>
</feature>
<sequence>MFTLFGLEFDSEQVQSVLMPRRAKQNFETNPNETARPTTSGSRKRQQRRRRIEKIKPIGQLAAAKRAAKEMKESLKSSEAQDNPSGLVVNQNIASSKSVEPHHGHTLAEVWNLSGDEEPDEVEDYRLTYEDERTGEKIPAELVEDEYDYPRPEANEI</sequence>
<evidence type="ECO:0000313" key="3">
    <source>
        <dbReference type="WBParaSite" id="ACRNAN_scaffold10689.g7400.t1"/>
    </source>
</evidence>
<reference evidence="3" key="1">
    <citation type="submission" date="2022-11" db="UniProtKB">
        <authorList>
            <consortium name="WormBaseParasite"/>
        </authorList>
    </citation>
    <scope>IDENTIFICATION</scope>
</reference>
<feature type="compositionally biased region" description="Basic residues" evidence="1">
    <location>
        <begin position="42"/>
        <end position="53"/>
    </location>
</feature>
<dbReference type="AlphaFoldDB" id="A0A914CGR6"/>
<name>A0A914CGR6_9BILA</name>
<organism evidence="2 3">
    <name type="scientific">Acrobeloides nanus</name>
    <dbReference type="NCBI Taxonomy" id="290746"/>
    <lineage>
        <taxon>Eukaryota</taxon>
        <taxon>Metazoa</taxon>
        <taxon>Ecdysozoa</taxon>
        <taxon>Nematoda</taxon>
        <taxon>Chromadorea</taxon>
        <taxon>Rhabditida</taxon>
        <taxon>Tylenchina</taxon>
        <taxon>Cephalobomorpha</taxon>
        <taxon>Cephaloboidea</taxon>
        <taxon>Cephalobidae</taxon>
        <taxon>Acrobeloides</taxon>
    </lineage>
</organism>
<keyword evidence="2" id="KW-1185">Reference proteome</keyword>
<accession>A0A914CGR6</accession>
<feature type="compositionally biased region" description="Polar residues" evidence="1">
    <location>
        <begin position="26"/>
        <end position="41"/>
    </location>
</feature>
<proteinExistence type="predicted"/>
<feature type="compositionally biased region" description="Basic and acidic residues" evidence="1">
    <location>
        <begin position="124"/>
        <end position="139"/>
    </location>
</feature>
<feature type="region of interest" description="Disordered" evidence="1">
    <location>
        <begin position="112"/>
        <end position="157"/>
    </location>
</feature>
<dbReference type="WBParaSite" id="ACRNAN_scaffold10689.g7400.t1">
    <property type="protein sequence ID" value="ACRNAN_scaffold10689.g7400.t1"/>
    <property type="gene ID" value="ACRNAN_scaffold10689.g7400"/>
</dbReference>
<feature type="region of interest" description="Disordered" evidence="1">
    <location>
        <begin position="20"/>
        <end position="86"/>
    </location>
</feature>
<protein>
    <submittedName>
        <fullName evidence="3">Uncharacterized protein</fullName>
    </submittedName>
</protein>
<feature type="compositionally biased region" description="Basic and acidic residues" evidence="1">
    <location>
        <begin position="148"/>
        <end position="157"/>
    </location>
</feature>
<dbReference type="Proteomes" id="UP000887540">
    <property type="component" value="Unplaced"/>
</dbReference>
<evidence type="ECO:0000256" key="1">
    <source>
        <dbReference type="SAM" id="MobiDB-lite"/>
    </source>
</evidence>